<feature type="domain" description="Glycosyl transferase family 1" evidence="1">
    <location>
        <begin position="201"/>
        <end position="358"/>
    </location>
</feature>
<keyword evidence="4" id="KW-1185">Reference proteome</keyword>
<name>A0A0R3E5H7_9BRAD</name>
<dbReference type="PANTHER" id="PTHR12526">
    <property type="entry name" value="GLYCOSYLTRANSFERASE"/>
    <property type="match status" value="1"/>
</dbReference>
<dbReference type="Proteomes" id="UP000051936">
    <property type="component" value="Unassembled WGS sequence"/>
</dbReference>
<reference evidence="3 4" key="1">
    <citation type="submission" date="2015-09" db="EMBL/GenBank/DDBJ databases">
        <title>Draft Genome Sequence of Bradyrhizobium manausense Strain BR 3351T, a Novel Symbiotic Nitrogen-Fixing Alphaproteobacterium Isolated from Brazilian Amazon Rain Forest.</title>
        <authorList>
            <person name="De Araujo J.L."/>
            <person name="Zilli J.E."/>
        </authorList>
    </citation>
    <scope>NUCLEOTIDE SEQUENCE [LARGE SCALE GENOMIC DNA]</scope>
    <source>
        <strain evidence="3 4">BR3351</strain>
    </source>
</reference>
<accession>A0A0R3E5H7</accession>
<dbReference type="InterPro" id="IPR001296">
    <property type="entry name" value="Glyco_trans_1"/>
</dbReference>
<gene>
    <name evidence="3" type="ORF">AOQ71_02270</name>
</gene>
<evidence type="ECO:0000313" key="4">
    <source>
        <dbReference type="Proteomes" id="UP000051936"/>
    </source>
</evidence>
<evidence type="ECO:0000313" key="3">
    <source>
        <dbReference type="EMBL" id="KRQ17393.1"/>
    </source>
</evidence>
<dbReference type="AlphaFoldDB" id="A0A0R3E5H7"/>
<evidence type="ECO:0000259" key="2">
    <source>
        <dbReference type="Pfam" id="PF13579"/>
    </source>
</evidence>
<organism evidence="3 4">
    <name type="scientific">Bradyrhizobium manausense</name>
    <dbReference type="NCBI Taxonomy" id="989370"/>
    <lineage>
        <taxon>Bacteria</taxon>
        <taxon>Pseudomonadati</taxon>
        <taxon>Pseudomonadota</taxon>
        <taxon>Alphaproteobacteria</taxon>
        <taxon>Hyphomicrobiales</taxon>
        <taxon>Nitrobacteraceae</taxon>
        <taxon>Bradyrhizobium</taxon>
    </lineage>
</organism>
<dbReference type="SUPFAM" id="SSF53756">
    <property type="entry name" value="UDP-Glycosyltransferase/glycogen phosphorylase"/>
    <property type="match status" value="1"/>
</dbReference>
<protein>
    <recommendedName>
        <fullName evidence="5">Glycosyl transferase</fullName>
    </recommendedName>
</protein>
<comment type="caution">
    <text evidence="3">The sequence shown here is derived from an EMBL/GenBank/DDBJ whole genome shotgun (WGS) entry which is preliminary data.</text>
</comment>
<dbReference type="InterPro" id="IPR028098">
    <property type="entry name" value="Glyco_trans_4-like_N"/>
</dbReference>
<feature type="domain" description="Glycosyltransferase subfamily 4-like N-terminal" evidence="2">
    <location>
        <begin position="21"/>
        <end position="186"/>
    </location>
</feature>
<evidence type="ECO:0000259" key="1">
    <source>
        <dbReference type="Pfam" id="PF00534"/>
    </source>
</evidence>
<dbReference type="GO" id="GO:0016757">
    <property type="term" value="F:glycosyltransferase activity"/>
    <property type="evidence" value="ECO:0007669"/>
    <property type="project" value="InterPro"/>
</dbReference>
<dbReference type="EMBL" id="LJYG01000014">
    <property type="protein sequence ID" value="KRQ17393.1"/>
    <property type="molecule type" value="Genomic_DNA"/>
</dbReference>
<evidence type="ECO:0008006" key="5">
    <source>
        <dbReference type="Google" id="ProtNLM"/>
    </source>
</evidence>
<dbReference type="STRING" id="989370.AOQ71_02270"/>
<proteinExistence type="predicted"/>
<sequence length="394" mass="44232">MKILHIISSVDPRSGGPIQGIVSTTPLLNQRGHRRELATLDSGSDAWIADFPVPVIPLGKARHPRWRWLPWVRYRYSPHLLPWLMENMSKYDVVVVNGIWNYAALAARIALRKSKVPYFVYTHGMLDPWFRSAHPLKHLAKQVFWWFGEGPLLAGARRVIFTTDEERTLARDVFWPYRVREAVLGYGTTYTPGEIEQQKQLFRAQIPALGQRPFFLYLSRIHPKKGCDLLIRAFGEAAHRFPDLDLVMAGPDQANWTPELQALGEAAGVADRIHWPGMISGDLKWGAFHAAEAFVLPSHQENFGIVVAEALACGTPALISNKVNIWREVSDGKAGLVAADTVEGTIELLDRFSAIPAAEKSAMRTAARGVFLNHFDMTKNIDQFIDLLKAEGLN</sequence>
<dbReference type="Pfam" id="PF13579">
    <property type="entry name" value="Glyco_trans_4_4"/>
    <property type="match status" value="1"/>
</dbReference>
<dbReference type="Pfam" id="PF00534">
    <property type="entry name" value="Glycos_transf_1"/>
    <property type="match status" value="1"/>
</dbReference>
<dbReference type="OrthoDB" id="9790710at2"/>
<dbReference type="Gene3D" id="3.40.50.2000">
    <property type="entry name" value="Glycogen Phosphorylase B"/>
    <property type="match status" value="2"/>
</dbReference>